<dbReference type="GO" id="GO:0009451">
    <property type="term" value="P:RNA modification"/>
    <property type="evidence" value="ECO:0007669"/>
    <property type="project" value="InterPro"/>
</dbReference>
<dbReference type="Pfam" id="PF14432">
    <property type="entry name" value="DYW_deaminase"/>
    <property type="match status" value="1"/>
</dbReference>
<evidence type="ECO:0000313" key="6">
    <source>
        <dbReference type="Proteomes" id="UP000233551"/>
    </source>
</evidence>
<dbReference type="InterPro" id="IPR032867">
    <property type="entry name" value="DYW_dom"/>
</dbReference>
<dbReference type="NCBIfam" id="TIGR00756">
    <property type="entry name" value="PPR"/>
    <property type="match status" value="2"/>
</dbReference>
<dbReference type="PANTHER" id="PTHR47926:SF466">
    <property type="entry name" value="(WILD MALAYSIAN BANANA) HYPOTHETICAL PROTEIN"/>
    <property type="match status" value="1"/>
</dbReference>
<dbReference type="FunFam" id="1.25.40.10:FF:000090">
    <property type="entry name" value="Pentatricopeptide repeat-containing protein, chloroplastic"/>
    <property type="match status" value="1"/>
</dbReference>
<dbReference type="GO" id="GO:0003723">
    <property type="term" value="F:RNA binding"/>
    <property type="evidence" value="ECO:0007669"/>
    <property type="project" value="InterPro"/>
</dbReference>
<gene>
    <name evidence="5" type="ORF">CRG98_019375</name>
</gene>
<dbReference type="Pfam" id="PF13041">
    <property type="entry name" value="PPR_2"/>
    <property type="match status" value="1"/>
</dbReference>
<evidence type="ECO:0000256" key="1">
    <source>
        <dbReference type="ARBA" id="ARBA00006643"/>
    </source>
</evidence>
<comment type="similarity">
    <text evidence="1">Belongs to the PPR family. PCMP-H subfamily.</text>
</comment>
<dbReference type="Pfam" id="PF20431">
    <property type="entry name" value="E_motif"/>
    <property type="match status" value="1"/>
</dbReference>
<reference evidence="5 6" key="1">
    <citation type="submission" date="2017-11" db="EMBL/GenBank/DDBJ databases">
        <title>De-novo sequencing of pomegranate (Punica granatum L.) genome.</title>
        <authorList>
            <person name="Akparov Z."/>
            <person name="Amiraslanov A."/>
            <person name="Hajiyeva S."/>
            <person name="Abbasov M."/>
            <person name="Kaur K."/>
            <person name="Hamwieh A."/>
            <person name="Solovyev V."/>
            <person name="Salamov A."/>
            <person name="Braich B."/>
            <person name="Kosarev P."/>
            <person name="Mahmoud A."/>
            <person name="Hajiyev E."/>
            <person name="Babayeva S."/>
            <person name="Izzatullayeva V."/>
            <person name="Mammadov A."/>
            <person name="Mammadov A."/>
            <person name="Sharifova S."/>
            <person name="Ojaghi J."/>
            <person name="Eynullazada K."/>
            <person name="Bayramov B."/>
            <person name="Abdulazimova A."/>
            <person name="Shahmuradov I."/>
        </authorList>
    </citation>
    <scope>NUCLEOTIDE SEQUENCE [LARGE SCALE GENOMIC DNA]</scope>
    <source>
        <strain evidence="6">cv. AG2017</strain>
        <tissue evidence="5">Leaf</tissue>
    </source>
</reference>
<keyword evidence="6" id="KW-1185">Reference proteome</keyword>
<dbReference type="Pfam" id="PF13812">
    <property type="entry name" value="PPR_3"/>
    <property type="match status" value="1"/>
</dbReference>
<comment type="caution">
    <text evidence="5">The sequence shown here is derived from an EMBL/GenBank/DDBJ whole genome shotgun (WGS) entry which is preliminary data.</text>
</comment>
<dbReference type="InterPro" id="IPR011990">
    <property type="entry name" value="TPR-like_helical_dom_sf"/>
</dbReference>
<dbReference type="PANTHER" id="PTHR47926">
    <property type="entry name" value="PENTATRICOPEPTIDE REPEAT-CONTAINING PROTEIN"/>
    <property type="match status" value="1"/>
</dbReference>
<feature type="repeat" description="PPR" evidence="3">
    <location>
        <begin position="336"/>
        <end position="366"/>
    </location>
</feature>
<dbReference type="AlphaFoldDB" id="A0A2I0JV38"/>
<organism evidence="5 6">
    <name type="scientific">Punica granatum</name>
    <name type="common">Pomegranate</name>
    <dbReference type="NCBI Taxonomy" id="22663"/>
    <lineage>
        <taxon>Eukaryota</taxon>
        <taxon>Viridiplantae</taxon>
        <taxon>Streptophyta</taxon>
        <taxon>Embryophyta</taxon>
        <taxon>Tracheophyta</taxon>
        <taxon>Spermatophyta</taxon>
        <taxon>Magnoliopsida</taxon>
        <taxon>eudicotyledons</taxon>
        <taxon>Gunneridae</taxon>
        <taxon>Pentapetalae</taxon>
        <taxon>rosids</taxon>
        <taxon>malvids</taxon>
        <taxon>Myrtales</taxon>
        <taxon>Lythraceae</taxon>
        <taxon>Punica</taxon>
    </lineage>
</organism>
<dbReference type="Gene3D" id="1.25.40.10">
    <property type="entry name" value="Tetratricopeptide repeat domain"/>
    <property type="match status" value="3"/>
</dbReference>
<name>A0A2I0JV38_PUNGR</name>
<dbReference type="PROSITE" id="PS51375">
    <property type="entry name" value="PPR"/>
    <property type="match status" value="2"/>
</dbReference>
<accession>A0A2I0JV38</accession>
<protein>
    <recommendedName>
        <fullName evidence="4">DYW domain-containing protein</fullName>
    </recommendedName>
</protein>
<dbReference type="GO" id="GO:0008270">
    <property type="term" value="F:zinc ion binding"/>
    <property type="evidence" value="ECO:0007669"/>
    <property type="project" value="InterPro"/>
</dbReference>
<dbReference type="Pfam" id="PF01535">
    <property type="entry name" value="PPR"/>
    <property type="match status" value="3"/>
</dbReference>
<dbReference type="STRING" id="22663.A0A2I0JV38"/>
<evidence type="ECO:0000256" key="2">
    <source>
        <dbReference type="ARBA" id="ARBA00022737"/>
    </source>
</evidence>
<dbReference type="InterPro" id="IPR046960">
    <property type="entry name" value="PPR_At4g14850-like_plant"/>
</dbReference>
<dbReference type="SUPFAM" id="SSF48452">
    <property type="entry name" value="TPR-like"/>
    <property type="match status" value="1"/>
</dbReference>
<feature type="domain" description="DYW" evidence="4">
    <location>
        <begin position="488"/>
        <end position="538"/>
    </location>
</feature>
<sequence length="576" mass="63562">MFHVHSLLVSSPLPTATSFPLTISATASSDPLKTRRALGSALRSLSKQGRLDEALRLIESSPSANAEACSAFLHSCISSRSLDHGHRLLSHLLLMRHDLAYDPTLRAKLVTLCSVCGRVDEARRVFEDSLGNGCGKESLWVAMAVGLSRNGRPDEALVLYCDMVSLFGVPGQFWLSVALKACTSLLDLRVACMPSAGALTMPTASIREIARRNLVTESFDAFRRMQREGIGFSWVTLTTILALCATATALLSSKEVHAQIMKSWKSTPDVLVLNSLIDMYAKCGAVNYCRDVFDGMQEKDLTSWNTMLNGYSINGRMADAFELFDAMVIQSGFKPDGVTFIALLSGCSDTGLVNEGIRLFDEMKAAYGISPTWEHYACLVDLLGRAGRIEEALDVANKMPMAPTGSIWGSLLNSCRLHSRVSIVQEIASRLFELEPDNPGNYVMLSNIYADAGMWVHVFVASWSVEFRNSPEYSDVRNYLTEAMKEAGYLPDTKIVLHDVNEDTWASWVFEHSERIATMFALIHTAHSMPIRITKNLRSLFGLSLLDEVCFPSYGEINRITRHKSLPPFPGGCMLL</sequence>
<keyword evidence="2" id="KW-0677">Repeat</keyword>
<feature type="repeat" description="PPR" evidence="3">
    <location>
        <begin position="300"/>
        <end position="335"/>
    </location>
</feature>
<dbReference type="InterPro" id="IPR002885">
    <property type="entry name" value="PPR_rpt"/>
</dbReference>
<evidence type="ECO:0000259" key="4">
    <source>
        <dbReference type="Pfam" id="PF14432"/>
    </source>
</evidence>
<proteinExistence type="inferred from homology"/>
<dbReference type="EMBL" id="PGOL01001181">
    <property type="protein sequence ID" value="PKI60187.1"/>
    <property type="molecule type" value="Genomic_DNA"/>
</dbReference>
<evidence type="ECO:0000313" key="5">
    <source>
        <dbReference type="EMBL" id="PKI60187.1"/>
    </source>
</evidence>
<evidence type="ECO:0000256" key="3">
    <source>
        <dbReference type="PROSITE-ProRule" id="PRU00708"/>
    </source>
</evidence>
<dbReference type="Proteomes" id="UP000233551">
    <property type="component" value="Unassembled WGS sequence"/>
</dbReference>
<dbReference type="InterPro" id="IPR046848">
    <property type="entry name" value="E_motif"/>
</dbReference>